<name>A0AAN7GH03_9MYRT</name>
<evidence type="ECO:0000313" key="2">
    <source>
        <dbReference type="EMBL" id="KAK4742500.1"/>
    </source>
</evidence>
<sequence length="155" mass="17664">METDQKDDLQDQKKHKEILEFKAPQLPSLGTNSWGGASPLLTQDIPKESLEQKYLRLNSIPTLDDIFPTQDDNFLILAGESSESDAQEPPVQEHMDDSGVTVAPAERKGLLSRLVMGHWREKPSAAHLETVTLGMKKKRWFVRLDPHHRWPQGWC</sequence>
<evidence type="ECO:0000313" key="3">
    <source>
        <dbReference type="Proteomes" id="UP001345219"/>
    </source>
</evidence>
<accession>A0AAN7GH03</accession>
<keyword evidence="3" id="KW-1185">Reference proteome</keyword>
<protein>
    <submittedName>
        <fullName evidence="2">Uncharacterized protein</fullName>
    </submittedName>
</protein>
<reference evidence="2 3" key="1">
    <citation type="journal article" date="2023" name="Hortic Res">
        <title>Pangenome of water caltrop reveals structural variations and asymmetric subgenome divergence after allopolyploidization.</title>
        <authorList>
            <person name="Zhang X."/>
            <person name="Chen Y."/>
            <person name="Wang L."/>
            <person name="Yuan Y."/>
            <person name="Fang M."/>
            <person name="Shi L."/>
            <person name="Lu R."/>
            <person name="Comes H.P."/>
            <person name="Ma Y."/>
            <person name="Chen Y."/>
            <person name="Huang G."/>
            <person name="Zhou Y."/>
            <person name="Zheng Z."/>
            <person name="Qiu Y."/>
        </authorList>
    </citation>
    <scope>NUCLEOTIDE SEQUENCE [LARGE SCALE GENOMIC DNA]</scope>
    <source>
        <tissue evidence="2">Roots</tissue>
    </source>
</reference>
<feature type="region of interest" description="Disordered" evidence="1">
    <location>
        <begin position="1"/>
        <end position="22"/>
    </location>
</feature>
<organism evidence="2 3">
    <name type="scientific">Trapa incisa</name>
    <dbReference type="NCBI Taxonomy" id="236973"/>
    <lineage>
        <taxon>Eukaryota</taxon>
        <taxon>Viridiplantae</taxon>
        <taxon>Streptophyta</taxon>
        <taxon>Embryophyta</taxon>
        <taxon>Tracheophyta</taxon>
        <taxon>Spermatophyta</taxon>
        <taxon>Magnoliopsida</taxon>
        <taxon>eudicotyledons</taxon>
        <taxon>Gunneridae</taxon>
        <taxon>Pentapetalae</taxon>
        <taxon>rosids</taxon>
        <taxon>malvids</taxon>
        <taxon>Myrtales</taxon>
        <taxon>Lythraceae</taxon>
        <taxon>Trapa</taxon>
    </lineage>
</organism>
<proteinExistence type="predicted"/>
<comment type="caution">
    <text evidence="2">The sequence shown here is derived from an EMBL/GenBank/DDBJ whole genome shotgun (WGS) entry which is preliminary data.</text>
</comment>
<feature type="compositionally biased region" description="Basic and acidic residues" evidence="1">
    <location>
        <begin position="1"/>
        <end position="20"/>
    </location>
</feature>
<gene>
    <name evidence="2" type="ORF">SAY87_000501</name>
</gene>
<dbReference type="EMBL" id="JAXIOK010000023">
    <property type="protein sequence ID" value="KAK4742500.1"/>
    <property type="molecule type" value="Genomic_DNA"/>
</dbReference>
<evidence type="ECO:0000256" key="1">
    <source>
        <dbReference type="SAM" id="MobiDB-lite"/>
    </source>
</evidence>
<dbReference type="Proteomes" id="UP001345219">
    <property type="component" value="Chromosome 1"/>
</dbReference>
<dbReference type="AlphaFoldDB" id="A0AAN7GH03"/>